<evidence type="ECO:0000256" key="1">
    <source>
        <dbReference type="SAM" id="Phobius"/>
    </source>
</evidence>
<sequence>MRDTSLLEREWRRLGATLCFLAALFVTAVLLARLPAAPPALSAWWTLATAFVVGGLGACGIAVLQVGATSAMSAEATYALALTFSGLTSFSTLSTTRQAGPAQFAFACFLSVLASAAAVSWAAIRHSPARSAAADEPIPTAEPHAQTVAFSGIGAELGDLAEANTPAAADSLPDHIDQTLSRYVAEGRDHLEACLRVRFEPGQQTAIVHLPIQPAMQFDPEVECEPLGSEDLRITVDPAQPYGVRLVCRRPAPWIESSEAVIAVLISADRMARAAA</sequence>
<keyword evidence="1" id="KW-0472">Membrane</keyword>
<reference evidence="2 3" key="1">
    <citation type="submission" date="2019-02" db="EMBL/GenBank/DDBJ databases">
        <title>Deep-cultivation of Planctomycetes and their phenomic and genomic characterization uncovers novel biology.</title>
        <authorList>
            <person name="Wiegand S."/>
            <person name="Jogler M."/>
            <person name="Boedeker C."/>
            <person name="Pinto D."/>
            <person name="Vollmers J."/>
            <person name="Rivas-Marin E."/>
            <person name="Kohn T."/>
            <person name="Peeters S.H."/>
            <person name="Heuer A."/>
            <person name="Rast P."/>
            <person name="Oberbeckmann S."/>
            <person name="Bunk B."/>
            <person name="Jeske O."/>
            <person name="Meyerdierks A."/>
            <person name="Storesund J.E."/>
            <person name="Kallscheuer N."/>
            <person name="Luecker S."/>
            <person name="Lage O.M."/>
            <person name="Pohl T."/>
            <person name="Merkel B.J."/>
            <person name="Hornburger P."/>
            <person name="Mueller R.-W."/>
            <person name="Bruemmer F."/>
            <person name="Labrenz M."/>
            <person name="Spormann A.M."/>
            <person name="Op den Camp H."/>
            <person name="Overmann J."/>
            <person name="Amann R."/>
            <person name="Jetten M.S.M."/>
            <person name="Mascher T."/>
            <person name="Medema M.H."/>
            <person name="Devos D.P."/>
            <person name="Kaster A.-K."/>
            <person name="Ovreas L."/>
            <person name="Rohde M."/>
            <person name="Galperin M.Y."/>
            <person name="Jogler C."/>
        </authorList>
    </citation>
    <scope>NUCLEOTIDE SEQUENCE [LARGE SCALE GENOMIC DNA]</scope>
    <source>
        <strain evidence="2 3">Pan44</strain>
    </source>
</reference>
<organism evidence="2 3">
    <name type="scientific">Caulifigura coniformis</name>
    <dbReference type="NCBI Taxonomy" id="2527983"/>
    <lineage>
        <taxon>Bacteria</taxon>
        <taxon>Pseudomonadati</taxon>
        <taxon>Planctomycetota</taxon>
        <taxon>Planctomycetia</taxon>
        <taxon>Planctomycetales</taxon>
        <taxon>Planctomycetaceae</taxon>
        <taxon>Caulifigura</taxon>
    </lineage>
</organism>
<protein>
    <submittedName>
        <fullName evidence="2">Uncharacterized protein</fullName>
    </submittedName>
</protein>
<evidence type="ECO:0000313" key="3">
    <source>
        <dbReference type="Proteomes" id="UP000315700"/>
    </source>
</evidence>
<feature type="transmembrane region" description="Helical" evidence="1">
    <location>
        <begin position="76"/>
        <end position="96"/>
    </location>
</feature>
<keyword evidence="1" id="KW-1133">Transmembrane helix</keyword>
<keyword evidence="1" id="KW-0812">Transmembrane</keyword>
<evidence type="ECO:0000313" key="2">
    <source>
        <dbReference type="EMBL" id="QDT56407.1"/>
    </source>
</evidence>
<feature type="transmembrane region" description="Helical" evidence="1">
    <location>
        <begin position="102"/>
        <end position="124"/>
    </location>
</feature>
<feature type="transmembrane region" description="Helical" evidence="1">
    <location>
        <begin position="41"/>
        <end position="64"/>
    </location>
</feature>
<dbReference type="OrthoDB" id="292635at2"/>
<dbReference type="KEGG" id="ccos:Pan44_44610"/>
<keyword evidence="3" id="KW-1185">Reference proteome</keyword>
<dbReference type="AlphaFoldDB" id="A0A517SJV9"/>
<gene>
    <name evidence="2" type="ORF">Pan44_44610</name>
</gene>
<dbReference type="EMBL" id="CP036271">
    <property type="protein sequence ID" value="QDT56407.1"/>
    <property type="molecule type" value="Genomic_DNA"/>
</dbReference>
<dbReference type="Proteomes" id="UP000315700">
    <property type="component" value="Chromosome"/>
</dbReference>
<accession>A0A517SJV9</accession>
<name>A0A517SJV9_9PLAN</name>
<dbReference type="RefSeq" id="WP_145033868.1">
    <property type="nucleotide sequence ID" value="NZ_CP036271.1"/>
</dbReference>
<dbReference type="InParanoid" id="A0A517SJV9"/>
<proteinExistence type="predicted"/>